<evidence type="ECO:0000256" key="5">
    <source>
        <dbReference type="ARBA" id="ARBA00023239"/>
    </source>
</evidence>
<name>A0A1H2SJ74_9FIRM</name>
<dbReference type="Gene3D" id="3.30.160.60">
    <property type="entry name" value="Classic Zinc Finger"/>
    <property type="match status" value="1"/>
</dbReference>
<protein>
    <recommendedName>
        <fullName evidence="7">Endolytic murein transglycosylase</fullName>
        <ecNumber evidence="7">4.2.2.29</ecNumber>
    </recommendedName>
    <alternativeName>
        <fullName evidence="7">Peptidoglycan lytic transglycosylase</fullName>
    </alternativeName>
    <alternativeName>
        <fullName evidence="7">Peptidoglycan polymerization terminase</fullName>
    </alternativeName>
</protein>
<evidence type="ECO:0000256" key="4">
    <source>
        <dbReference type="ARBA" id="ARBA00023136"/>
    </source>
</evidence>
<dbReference type="HAMAP" id="MF_02065">
    <property type="entry name" value="MltG"/>
    <property type="match status" value="1"/>
</dbReference>
<keyword evidence="9" id="KW-1185">Reference proteome</keyword>
<dbReference type="RefSeq" id="WP_159428584.1">
    <property type="nucleotide sequence ID" value="NZ_FNNG01000002.1"/>
</dbReference>
<dbReference type="AlphaFoldDB" id="A0A1H2SJ74"/>
<keyword evidence="2 7" id="KW-0812">Transmembrane</keyword>
<dbReference type="PANTHER" id="PTHR30518">
    <property type="entry name" value="ENDOLYTIC MUREIN TRANSGLYCOSYLASE"/>
    <property type="match status" value="1"/>
</dbReference>
<keyword evidence="1 7" id="KW-1003">Cell membrane</keyword>
<reference evidence="8 9" key="1">
    <citation type="submission" date="2016-10" db="EMBL/GenBank/DDBJ databases">
        <authorList>
            <person name="de Groot N.N."/>
        </authorList>
    </citation>
    <scope>NUCLEOTIDE SEQUENCE [LARGE SCALE GENOMIC DNA]</scope>
    <source>
        <strain evidence="8 9">DSM 23310</strain>
    </source>
</reference>
<feature type="transmembrane region" description="Helical" evidence="7">
    <location>
        <begin position="12"/>
        <end position="31"/>
    </location>
</feature>
<dbReference type="GO" id="GO:0009252">
    <property type="term" value="P:peptidoglycan biosynthetic process"/>
    <property type="evidence" value="ECO:0007669"/>
    <property type="project" value="UniProtKB-UniRule"/>
</dbReference>
<evidence type="ECO:0000256" key="7">
    <source>
        <dbReference type="HAMAP-Rule" id="MF_02065"/>
    </source>
</evidence>
<comment type="function">
    <text evidence="7">Functions as a peptidoglycan terminase that cleaves nascent peptidoglycan strands endolytically to terminate their elongation.</text>
</comment>
<dbReference type="EMBL" id="FNNG01000002">
    <property type="protein sequence ID" value="SDW31174.1"/>
    <property type="molecule type" value="Genomic_DNA"/>
</dbReference>
<dbReference type="GO" id="GO:0005886">
    <property type="term" value="C:plasma membrane"/>
    <property type="evidence" value="ECO:0007669"/>
    <property type="project" value="UniProtKB-SubCell"/>
</dbReference>
<keyword evidence="3 7" id="KW-1133">Transmembrane helix</keyword>
<dbReference type="GO" id="GO:0071555">
    <property type="term" value="P:cell wall organization"/>
    <property type="evidence" value="ECO:0007669"/>
    <property type="project" value="UniProtKB-KW"/>
</dbReference>
<dbReference type="Pfam" id="PF02618">
    <property type="entry name" value="YceG"/>
    <property type="match status" value="1"/>
</dbReference>
<evidence type="ECO:0000313" key="8">
    <source>
        <dbReference type="EMBL" id="SDW31174.1"/>
    </source>
</evidence>
<dbReference type="EC" id="4.2.2.29" evidence="7"/>
<evidence type="ECO:0000256" key="1">
    <source>
        <dbReference type="ARBA" id="ARBA00022475"/>
    </source>
</evidence>
<sequence>MSEIARRKRSKGILYKRIIFLLIIIISLIFIKKYYDNSLLAVSAENPVGIDIEVPVGSSTSKIANILKSNGLIRNETVFKIAVKRSGLEGKLKAGSYALNTSMSVNEIIDVLSKGGRNNNVIRFTIPEGYELGQIAEKLSKEGIVDKERFLALTSDKGNFQDKYPFLMELEEGQSLEGFLYPSTYEIFIGTKEEEIIEKMLDEFIKVFESDVKPNIGSLDFTLNEIVTLASIIEREAKLDEERELISAVFHNRLKVNMPLQSCATVQYILGERKEVLTDKDTQIESVYNTYINLGLPPAPIASPGKNSLIATVKPADVDYLFFRTKEDGTGAHTFTRTYEEHLRAAPKK</sequence>
<dbReference type="OrthoDB" id="9814591at2"/>
<accession>A0A1H2SJ74</accession>
<comment type="catalytic activity">
    <reaction evidence="7">
        <text>a peptidoglycan chain = a peptidoglycan chain with N-acetyl-1,6-anhydromuramyl-[peptide] at the reducing end + a peptidoglycan chain with N-acetylglucosamine at the non-reducing end.</text>
        <dbReference type="EC" id="4.2.2.29"/>
    </reaction>
</comment>
<feature type="site" description="Important for catalytic activity" evidence="7">
    <location>
        <position position="236"/>
    </location>
</feature>
<evidence type="ECO:0000256" key="3">
    <source>
        <dbReference type="ARBA" id="ARBA00022989"/>
    </source>
</evidence>
<evidence type="ECO:0000256" key="2">
    <source>
        <dbReference type="ARBA" id="ARBA00022692"/>
    </source>
</evidence>
<dbReference type="PANTHER" id="PTHR30518:SF2">
    <property type="entry name" value="ENDOLYTIC MUREIN TRANSGLYCOSYLASE"/>
    <property type="match status" value="1"/>
</dbReference>
<keyword evidence="6 7" id="KW-0961">Cell wall biogenesis/degradation</keyword>
<dbReference type="CDD" id="cd08010">
    <property type="entry name" value="MltG_like"/>
    <property type="match status" value="1"/>
</dbReference>
<organism evidence="8 9">
    <name type="scientific">Tepidimicrobium xylanilyticum</name>
    <dbReference type="NCBI Taxonomy" id="1123352"/>
    <lineage>
        <taxon>Bacteria</taxon>
        <taxon>Bacillati</taxon>
        <taxon>Bacillota</taxon>
        <taxon>Tissierellia</taxon>
        <taxon>Tissierellales</taxon>
        <taxon>Tepidimicrobiaceae</taxon>
        <taxon>Tepidimicrobium</taxon>
    </lineage>
</organism>
<gene>
    <name evidence="7" type="primary">mltG</name>
    <name evidence="8" type="ORF">SAMN05660923_00454</name>
</gene>
<dbReference type="Gene3D" id="3.30.1490.480">
    <property type="entry name" value="Endolytic murein transglycosylase"/>
    <property type="match status" value="2"/>
</dbReference>
<dbReference type="NCBIfam" id="TIGR00247">
    <property type="entry name" value="endolytic transglycosylase MltG"/>
    <property type="match status" value="1"/>
</dbReference>
<comment type="subcellular location">
    <subcellularLocation>
        <location evidence="7">Cell membrane</location>
        <topology evidence="7">Single-pass membrane protein</topology>
    </subcellularLocation>
</comment>
<dbReference type="InterPro" id="IPR003770">
    <property type="entry name" value="MLTG-like"/>
</dbReference>
<evidence type="ECO:0000313" key="9">
    <source>
        <dbReference type="Proteomes" id="UP000198828"/>
    </source>
</evidence>
<dbReference type="GO" id="GO:0008932">
    <property type="term" value="F:lytic endotransglycosylase activity"/>
    <property type="evidence" value="ECO:0007669"/>
    <property type="project" value="UniProtKB-UniRule"/>
</dbReference>
<proteinExistence type="inferred from homology"/>
<evidence type="ECO:0000256" key="6">
    <source>
        <dbReference type="ARBA" id="ARBA00023316"/>
    </source>
</evidence>
<keyword evidence="4 7" id="KW-0472">Membrane</keyword>
<dbReference type="Proteomes" id="UP000198828">
    <property type="component" value="Unassembled WGS sequence"/>
</dbReference>
<keyword evidence="5 7" id="KW-0456">Lyase</keyword>
<comment type="similarity">
    <text evidence="7">Belongs to the transglycosylase MltG family.</text>
</comment>